<gene>
    <name evidence="1" type="ORF">IFM89_017090</name>
</gene>
<dbReference type="AlphaFoldDB" id="A0A835HDQ9"/>
<keyword evidence="2" id="KW-1185">Reference proteome</keyword>
<comment type="caution">
    <text evidence="1">The sequence shown here is derived from an EMBL/GenBank/DDBJ whole genome shotgun (WGS) entry which is preliminary data.</text>
</comment>
<organism evidence="1 2">
    <name type="scientific">Coptis chinensis</name>
    <dbReference type="NCBI Taxonomy" id="261450"/>
    <lineage>
        <taxon>Eukaryota</taxon>
        <taxon>Viridiplantae</taxon>
        <taxon>Streptophyta</taxon>
        <taxon>Embryophyta</taxon>
        <taxon>Tracheophyta</taxon>
        <taxon>Spermatophyta</taxon>
        <taxon>Magnoliopsida</taxon>
        <taxon>Ranunculales</taxon>
        <taxon>Ranunculaceae</taxon>
        <taxon>Coptidoideae</taxon>
        <taxon>Coptis</taxon>
    </lineage>
</organism>
<dbReference type="EMBL" id="JADFTS010000007">
    <property type="protein sequence ID" value="KAF9597306.1"/>
    <property type="molecule type" value="Genomic_DNA"/>
</dbReference>
<protein>
    <submittedName>
        <fullName evidence="1">Uncharacterized protein</fullName>
    </submittedName>
</protein>
<dbReference type="Proteomes" id="UP000631114">
    <property type="component" value="Unassembled WGS sequence"/>
</dbReference>
<proteinExistence type="predicted"/>
<name>A0A835HDQ9_9MAGN</name>
<sequence>MLECEVEKRPFACRFKLVLREEPTLIPLMQEWWESFSYGGRPSEVWWRKLKELKVSSRNKCNTNVCGRVDKKSVGKVDAIDKLDMEEDS</sequence>
<reference evidence="1 2" key="1">
    <citation type="submission" date="2020-10" db="EMBL/GenBank/DDBJ databases">
        <title>The Coptis chinensis genome and diversification of protoberbering-type alkaloids.</title>
        <authorList>
            <person name="Wang B."/>
            <person name="Shu S."/>
            <person name="Song C."/>
            <person name="Liu Y."/>
        </authorList>
    </citation>
    <scope>NUCLEOTIDE SEQUENCE [LARGE SCALE GENOMIC DNA]</scope>
    <source>
        <strain evidence="1">HL-2020</strain>
        <tissue evidence="1">Leaf</tissue>
    </source>
</reference>
<accession>A0A835HDQ9</accession>
<evidence type="ECO:0000313" key="2">
    <source>
        <dbReference type="Proteomes" id="UP000631114"/>
    </source>
</evidence>
<evidence type="ECO:0000313" key="1">
    <source>
        <dbReference type="EMBL" id="KAF9597306.1"/>
    </source>
</evidence>